<reference evidence="6 7" key="1">
    <citation type="submission" date="2018-03" db="EMBL/GenBank/DDBJ databases">
        <title>Genomic Encyclopedia of Archaeal and Bacterial Type Strains, Phase II (KMG-II): from individual species to whole genera.</title>
        <authorList>
            <person name="Goeker M."/>
        </authorList>
    </citation>
    <scope>NUCLEOTIDE SEQUENCE [LARGE SCALE GENOMIC DNA]</scope>
    <source>
        <strain evidence="6 7">DSM 45211</strain>
    </source>
</reference>
<dbReference type="Proteomes" id="UP000243528">
    <property type="component" value="Unassembled WGS sequence"/>
</dbReference>
<dbReference type="NCBIfam" id="TIGR00567">
    <property type="entry name" value="3mg"/>
    <property type="match status" value="1"/>
</dbReference>
<protein>
    <recommendedName>
        <fullName evidence="5">Putative 3-methyladenine DNA glycosylase</fullName>
        <ecNumber evidence="5">3.2.2.-</ecNumber>
    </recommendedName>
</protein>
<dbReference type="PANTHER" id="PTHR10429">
    <property type="entry name" value="DNA-3-METHYLADENINE GLYCOSYLASE"/>
    <property type="match status" value="1"/>
</dbReference>
<accession>A0A2P8D2E6</accession>
<evidence type="ECO:0000256" key="4">
    <source>
        <dbReference type="ARBA" id="ARBA00023204"/>
    </source>
</evidence>
<dbReference type="InterPro" id="IPR003180">
    <property type="entry name" value="MPG"/>
</dbReference>
<dbReference type="EC" id="3.2.2.-" evidence="5"/>
<keyword evidence="7" id="KW-1185">Reference proteome</keyword>
<dbReference type="InterPro" id="IPR011034">
    <property type="entry name" value="Formyl_transferase-like_C_sf"/>
</dbReference>
<dbReference type="Pfam" id="PF02245">
    <property type="entry name" value="Pur_DNA_glyco"/>
    <property type="match status" value="1"/>
</dbReference>
<keyword evidence="4 5" id="KW-0234">DNA repair</keyword>
<evidence type="ECO:0000256" key="2">
    <source>
        <dbReference type="ARBA" id="ARBA00022763"/>
    </source>
</evidence>
<dbReference type="GO" id="GO:0003677">
    <property type="term" value="F:DNA binding"/>
    <property type="evidence" value="ECO:0007669"/>
    <property type="project" value="InterPro"/>
</dbReference>
<organism evidence="6 7">
    <name type="scientific">Haloactinopolyspora alba</name>
    <dbReference type="NCBI Taxonomy" id="648780"/>
    <lineage>
        <taxon>Bacteria</taxon>
        <taxon>Bacillati</taxon>
        <taxon>Actinomycetota</taxon>
        <taxon>Actinomycetes</taxon>
        <taxon>Jiangellales</taxon>
        <taxon>Jiangellaceae</taxon>
        <taxon>Haloactinopolyspora</taxon>
    </lineage>
</organism>
<keyword evidence="3 5" id="KW-0378">Hydrolase</keyword>
<dbReference type="FunFam" id="3.10.300.10:FF:000001">
    <property type="entry name" value="Putative 3-methyladenine DNA glycosylase"/>
    <property type="match status" value="1"/>
</dbReference>
<dbReference type="NCBIfam" id="NF002003">
    <property type="entry name" value="PRK00802.1-3"/>
    <property type="match status" value="1"/>
</dbReference>
<dbReference type="HAMAP" id="MF_00527">
    <property type="entry name" value="3MGH"/>
    <property type="match status" value="1"/>
</dbReference>
<comment type="similarity">
    <text evidence="1 5">Belongs to the DNA glycosylase MPG family.</text>
</comment>
<dbReference type="EMBL" id="PYGE01000035">
    <property type="protein sequence ID" value="PSK91400.1"/>
    <property type="molecule type" value="Genomic_DNA"/>
</dbReference>
<dbReference type="RefSeq" id="WP_211300121.1">
    <property type="nucleotide sequence ID" value="NZ_ML142905.1"/>
</dbReference>
<evidence type="ECO:0000313" key="6">
    <source>
        <dbReference type="EMBL" id="PSK91400.1"/>
    </source>
</evidence>
<dbReference type="Gene3D" id="3.10.300.10">
    <property type="entry name" value="Methylpurine-DNA glycosylase (MPG)"/>
    <property type="match status" value="1"/>
</dbReference>
<gene>
    <name evidence="6" type="ORF">CLV30_1352</name>
</gene>
<keyword evidence="2 5" id="KW-0227">DNA damage</keyword>
<name>A0A2P8D2E6_9ACTN</name>
<evidence type="ECO:0000256" key="3">
    <source>
        <dbReference type="ARBA" id="ARBA00022801"/>
    </source>
</evidence>
<comment type="caution">
    <text evidence="6">The sequence shown here is derived from an EMBL/GenBank/DDBJ whole genome shotgun (WGS) entry which is preliminary data.</text>
</comment>
<dbReference type="InterPro" id="IPR036995">
    <property type="entry name" value="MPG_sf"/>
</dbReference>
<dbReference type="GO" id="GO:0006284">
    <property type="term" value="P:base-excision repair"/>
    <property type="evidence" value="ECO:0007669"/>
    <property type="project" value="InterPro"/>
</dbReference>
<dbReference type="GO" id="GO:0003905">
    <property type="term" value="F:alkylbase DNA N-glycosylase activity"/>
    <property type="evidence" value="ECO:0007669"/>
    <property type="project" value="InterPro"/>
</dbReference>
<dbReference type="CDD" id="cd00540">
    <property type="entry name" value="AAG"/>
    <property type="match status" value="1"/>
</dbReference>
<dbReference type="SUPFAM" id="SSF50486">
    <property type="entry name" value="FMT C-terminal domain-like"/>
    <property type="match status" value="1"/>
</dbReference>
<dbReference type="PANTHER" id="PTHR10429:SF0">
    <property type="entry name" value="DNA-3-METHYLADENINE GLYCOSYLASE"/>
    <property type="match status" value="1"/>
</dbReference>
<dbReference type="AlphaFoldDB" id="A0A2P8D2E6"/>
<proteinExistence type="inferred from homology"/>
<evidence type="ECO:0000256" key="5">
    <source>
        <dbReference type="HAMAP-Rule" id="MF_00527"/>
    </source>
</evidence>
<evidence type="ECO:0000313" key="7">
    <source>
        <dbReference type="Proteomes" id="UP000243528"/>
    </source>
</evidence>
<sequence>MSGASKQQVISRSRLARPGLEVAPDLLGCELHHITSEGVVSVRLTEVEAYMGADDPGSHAYRGRTRRNSVMFGPAGHLYVYFTYGMHFCANVVCGDEGTATAVLLRAGEVVAGRELAYARRRAAGSVRTDHDLGRGPARLTVALGLDRQYDGVDIVDGGPVRLVAPADAGTADVSTGPRVGVSGPGGDGDAHPWRFWITGDPTVSRYRRA</sequence>
<evidence type="ECO:0000256" key="1">
    <source>
        <dbReference type="ARBA" id="ARBA00009232"/>
    </source>
</evidence>